<dbReference type="Proteomes" id="UP000249590">
    <property type="component" value="Unassembled WGS sequence"/>
</dbReference>
<dbReference type="InterPro" id="IPR016035">
    <property type="entry name" value="Acyl_Trfase/lysoPLipase"/>
</dbReference>
<reference evidence="7 8" key="1">
    <citation type="submission" date="2018-05" db="EMBL/GenBank/DDBJ databases">
        <title>Acuticoccus sediminis sp. nov., isolated from deep-sea sediment of Indian Ocean.</title>
        <authorList>
            <person name="Liu X."/>
            <person name="Lai Q."/>
            <person name="Du Y."/>
            <person name="Sun F."/>
            <person name="Zhang X."/>
            <person name="Wang S."/>
            <person name="Shao Z."/>
        </authorList>
    </citation>
    <scope>NUCLEOTIDE SEQUENCE [LARGE SCALE GENOMIC DNA]</scope>
    <source>
        <strain evidence="7 8">PTG4-2</strain>
    </source>
</reference>
<evidence type="ECO:0000259" key="6">
    <source>
        <dbReference type="PROSITE" id="PS51635"/>
    </source>
</evidence>
<feature type="compositionally biased region" description="Low complexity" evidence="5">
    <location>
        <begin position="364"/>
        <end position="386"/>
    </location>
</feature>
<evidence type="ECO:0000256" key="3">
    <source>
        <dbReference type="ARBA" id="ARBA00023098"/>
    </source>
</evidence>
<dbReference type="PROSITE" id="PS51635">
    <property type="entry name" value="PNPLA"/>
    <property type="match status" value="1"/>
</dbReference>
<gene>
    <name evidence="7" type="ORF">DLJ53_11395</name>
</gene>
<keyword evidence="3 4" id="KW-0443">Lipid metabolism</keyword>
<dbReference type="SUPFAM" id="SSF52151">
    <property type="entry name" value="FabD/lysophospholipase-like"/>
    <property type="match status" value="1"/>
</dbReference>
<feature type="domain" description="PNPLA" evidence="6">
    <location>
        <begin position="19"/>
        <end position="218"/>
    </location>
</feature>
<dbReference type="Gene3D" id="3.40.1090.10">
    <property type="entry name" value="Cytosolic phospholipase A2 catalytic domain"/>
    <property type="match status" value="2"/>
</dbReference>
<feature type="region of interest" description="Disordered" evidence="5">
    <location>
        <begin position="364"/>
        <end position="395"/>
    </location>
</feature>
<feature type="short sequence motif" description="DGA/G" evidence="4">
    <location>
        <begin position="205"/>
        <end position="207"/>
    </location>
</feature>
<dbReference type="InterPro" id="IPR050301">
    <property type="entry name" value="NTE"/>
</dbReference>
<organism evidence="7 8">
    <name type="scientific">Acuticoccus sediminis</name>
    <dbReference type="NCBI Taxonomy" id="2184697"/>
    <lineage>
        <taxon>Bacteria</taxon>
        <taxon>Pseudomonadati</taxon>
        <taxon>Pseudomonadota</taxon>
        <taxon>Alphaproteobacteria</taxon>
        <taxon>Hyphomicrobiales</taxon>
        <taxon>Amorphaceae</taxon>
        <taxon>Acuticoccus</taxon>
    </lineage>
</organism>
<protein>
    <submittedName>
        <fullName evidence="7">Patatin</fullName>
    </submittedName>
</protein>
<dbReference type="EMBL" id="QHHQ01000002">
    <property type="protein sequence ID" value="RAI01983.1"/>
    <property type="molecule type" value="Genomic_DNA"/>
</dbReference>
<evidence type="ECO:0000313" key="8">
    <source>
        <dbReference type="Proteomes" id="UP000249590"/>
    </source>
</evidence>
<evidence type="ECO:0000313" key="7">
    <source>
        <dbReference type="EMBL" id="RAI01983.1"/>
    </source>
</evidence>
<dbReference type="GO" id="GO:0016787">
    <property type="term" value="F:hydrolase activity"/>
    <property type="evidence" value="ECO:0007669"/>
    <property type="project" value="UniProtKB-UniRule"/>
</dbReference>
<accession>A0A8B2NW23</accession>
<dbReference type="GO" id="GO:0016042">
    <property type="term" value="P:lipid catabolic process"/>
    <property type="evidence" value="ECO:0007669"/>
    <property type="project" value="UniProtKB-UniRule"/>
</dbReference>
<comment type="caution">
    <text evidence="7">The sequence shown here is derived from an EMBL/GenBank/DDBJ whole genome shotgun (WGS) entry which is preliminary data.</text>
</comment>
<dbReference type="InterPro" id="IPR002641">
    <property type="entry name" value="PNPLA_dom"/>
</dbReference>
<dbReference type="OrthoDB" id="9807112at2"/>
<dbReference type="AlphaFoldDB" id="A0A8B2NW23"/>
<dbReference type="PANTHER" id="PTHR14226:SF78">
    <property type="entry name" value="SLR0060 PROTEIN"/>
    <property type="match status" value="1"/>
</dbReference>
<feature type="short sequence motif" description="GXGXXG" evidence="4">
    <location>
        <begin position="23"/>
        <end position="28"/>
    </location>
</feature>
<evidence type="ECO:0000256" key="4">
    <source>
        <dbReference type="PROSITE-ProRule" id="PRU01161"/>
    </source>
</evidence>
<feature type="active site" description="Proton acceptor" evidence="4">
    <location>
        <position position="205"/>
    </location>
</feature>
<proteinExistence type="predicted"/>
<dbReference type="PANTHER" id="PTHR14226">
    <property type="entry name" value="NEUROPATHY TARGET ESTERASE/SWISS CHEESE D.MELANOGASTER"/>
    <property type="match status" value="1"/>
</dbReference>
<keyword evidence="2 4" id="KW-0442">Lipid degradation</keyword>
<keyword evidence="1 4" id="KW-0378">Hydrolase</keyword>
<evidence type="ECO:0000256" key="5">
    <source>
        <dbReference type="SAM" id="MobiDB-lite"/>
    </source>
</evidence>
<feature type="short sequence motif" description="GXSXG" evidence="4">
    <location>
        <begin position="51"/>
        <end position="55"/>
    </location>
</feature>
<dbReference type="Pfam" id="PF01734">
    <property type="entry name" value="Patatin"/>
    <property type="match status" value="1"/>
</dbReference>
<evidence type="ECO:0000256" key="1">
    <source>
        <dbReference type="ARBA" id="ARBA00022801"/>
    </source>
</evidence>
<evidence type="ECO:0000256" key="2">
    <source>
        <dbReference type="ARBA" id="ARBA00022963"/>
    </source>
</evidence>
<dbReference type="RefSeq" id="WP_111345241.1">
    <property type="nucleotide sequence ID" value="NZ_QHHQ01000002.1"/>
</dbReference>
<sequence>MPSAEPRTTATPPRKPVSLALQGGGAHGALTWGVLDRLLEDGRLDIASISGTSAGAMNAVVLADGYRRGGPDGARAHLTAFWKAVSEAASLSPIRRSVLDWVWGRFSLDYSPSYLFFENLSRVFSPYELNPFGINPLRDILANLVDFDNVNRCPDLRVYVTATNVRTGQPKIFRQGAVTADAVMASACLPQMFPAVEIDGEAYWDGGFVGNPALYPLVGDPNVPDIIVVQINPIVRQKVPKRARDIINRVNEISFNSSLIKELRMLALFQQVMAENEIRRYHQTHLHLIHADAEIQDLAASSKLNAEWAYLTMLFERGRQWADAWLAANYDKIGVASTLDLAATLGAADLFDIRAALRERIDGPAPAAGAARGDGSPDDAASPQPAAREDEPAAP</sequence>
<feature type="active site" description="Nucleophile" evidence="4">
    <location>
        <position position="53"/>
    </location>
</feature>
<keyword evidence="8" id="KW-1185">Reference proteome</keyword>
<name>A0A8B2NW23_9HYPH</name>